<accession>A0A0A8ZW39</accession>
<organism evidence="1">
    <name type="scientific">Arundo donax</name>
    <name type="common">Giant reed</name>
    <name type="synonym">Donax arundinaceus</name>
    <dbReference type="NCBI Taxonomy" id="35708"/>
    <lineage>
        <taxon>Eukaryota</taxon>
        <taxon>Viridiplantae</taxon>
        <taxon>Streptophyta</taxon>
        <taxon>Embryophyta</taxon>
        <taxon>Tracheophyta</taxon>
        <taxon>Spermatophyta</taxon>
        <taxon>Magnoliopsida</taxon>
        <taxon>Liliopsida</taxon>
        <taxon>Poales</taxon>
        <taxon>Poaceae</taxon>
        <taxon>PACMAD clade</taxon>
        <taxon>Arundinoideae</taxon>
        <taxon>Arundineae</taxon>
        <taxon>Arundo</taxon>
    </lineage>
</organism>
<sequence length="12" mass="1279">MGQLGRHGVVKP</sequence>
<protein>
    <submittedName>
        <fullName evidence="1">Uncharacterized protein</fullName>
    </submittedName>
</protein>
<dbReference type="EMBL" id="GBRH01254849">
    <property type="protein sequence ID" value="JAD43046.1"/>
    <property type="molecule type" value="Transcribed_RNA"/>
</dbReference>
<name>A0A0A8ZW39_ARUDO</name>
<reference evidence="1" key="2">
    <citation type="journal article" date="2015" name="Data Brief">
        <title>Shoot transcriptome of the giant reed, Arundo donax.</title>
        <authorList>
            <person name="Barrero R.A."/>
            <person name="Guerrero F.D."/>
            <person name="Moolhuijzen P."/>
            <person name="Goolsby J.A."/>
            <person name="Tidwell J."/>
            <person name="Bellgard S.E."/>
            <person name="Bellgard M.I."/>
        </authorList>
    </citation>
    <scope>NUCLEOTIDE SEQUENCE</scope>
    <source>
        <tissue evidence="1">Shoot tissue taken approximately 20 cm above the soil surface</tissue>
    </source>
</reference>
<proteinExistence type="predicted"/>
<reference evidence="1" key="1">
    <citation type="submission" date="2014-09" db="EMBL/GenBank/DDBJ databases">
        <authorList>
            <person name="Magalhaes I.L.F."/>
            <person name="Oliveira U."/>
            <person name="Santos F.R."/>
            <person name="Vidigal T.H.D.A."/>
            <person name="Brescovit A.D."/>
            <person name="Santos A.J."/>
        </authorList>
    </citation>
    <scope>NUCLEOTIDE SEQUENCE</scope>
    <source>
        <tissue evidence="1">Shoot tissue taken approximately 20 cm above the soil surface</tissue>
    </source>
</reference>
<evidence type="ECO:0000313" key="1">
    <source>
        <dbReference type="EMBL" id="JAD43046.1"/>
    </source>
</evidence>